<proteinExistence type="predicted"/>
<dbReference type="STRING" id="860235.AOZ06_22035"/>
<evidence type="ECO:0000256" key="1">
    <source>
        <dbReference type="SAM" id="SignalP"/>
    </source>
</evidence>
<dbReference type="KEGG" id="kphy:AOZ06_22035"/>
<dbReference type="OrthoDB" id="1956004at2"/>
<reference evidence="2 3" key="1">
    <citation type="submission" date="2015-07" db="EMBL/GenBank/DDBJ databases">
        <title>Genome sequencing of Kibdelosporangium phytohabitans.</title>
        <authorList>
            <person name="Qin S."/>
            <person name="Xing K."/>
        </authorList>
    </citation>
    <scope>NUCLEOTIDE SEQUENCE [LARGE SCALE GENOMIC DNA]</scope>
    <source>
        <strain evidence="2 3">KLBMP1111</strain>
    </source>
</reference>
<dbReference type="Gene3D" id="3.40.720.10">
    <property type="entry name" value="Alkaline Phosphatase, subunit A"/>
    <property type="match status" value="1"/>
</dbReference>
<organism evidence="2 3">
    <name type="scientific">Kibdelosporangium phytohabitans</name>
    <dbReference type="NCBI Taxonomy" id="860235"/>
    <lineage>
        <taxon>Bacteria</taxon>
        <taxon>Bacillati</taxon>
        <taxon>Actinomycetota</taxon>
        <taxon>Actinomycetes</taxon>
        <taxon>Pseudonocardiales</taxon>
        <taxon>Pseudonocardiaceae</taxon>
        <taxon>Kibdelosporangium</taxon>
    </lineage>
</organism>
<dbReference type="PANTHER" id="PTHR10151:SF120">
    <property type="entry name" value="BIS(5'-ADENOSYL)-TRIPHOSPHATASE"/>
    <property type="match status" value="1"/>
</dbReference>
<dbReference type="InterPro" id="IPR002591">
    <property type="entry name" value="Phosphodiest/P_Trfase"/>
</dbReference>
<evidence type="ECO:0000313" key="2">
    <source>
        <dbReference type="EMBL" id="ALG09233.1"/>
    </source>
</evidence>
<gene>
    <name evidence="2" type="ORF">AOZ06_22035</name>
</gene>
<dbReference type="GO" id="GO:0016787">
    <property type="term" value="F:hydrolase activity"/>
    <property type="evidence" value="ECO:0007669"/>
    <property type="project" value="UniProtKB-ARBA"/>
</dbReference>
<protein>
    <submittedName>
        <fullName evidence="2">Nucleotide pyrophosphatase</fullName>
    </submittedName>
</protein>
<feature type="signal peptide" evidence="1">
    <location>
        <begin position="1"/>
        <end position="29"/>
    </location>
</feature>
<dbReference type="EMBL" id="CP012752">
    <property type="protein sequence ID" value="ALG09233.1"/>
    <property type="molecule type" value="Genomic_DNA"/>
</dbReference>
<keyword evidence="3" id="KW-1185">Reference proteome</keyword>
<dbReference type="Pfam" id="PF01663">
    <property type="entry name" value="Phosphodiest"/>
    <property type="match status" value="1"/>
</dbReference>
<dbReference type="InterPro" id="IPR017850">
    <property type="entry name" value="Alkaline_phosphatase_core_sf"/>
</dbReference>
<accession>A0A0N9HVR3</accession>
<sequence length="506" mass="53539">MRVRLRARTFSLALSGVIAAAAVTAPSTAAALPAAPVKKVLVVGMDGLNWAKVVTANAPNLDALAADGSLGESLLYCPSVAASSSGPGWSTIATGVWPDKHGVKDNSFAGKQYATYPDFLTRLERVNSAYRTYSAVDWTVLHSQGTFSTAIDTRVTYDGDRDGYVVSDEKITADTVRNLRDGNPDASFVYLGNTDVVAHASGTGAPYIAAIEKQDAQLGQLLGAIKARPTYAGEDWLVVVATDHGHTNPGGGHGGCGVGDERRTFVLAKGSGTAAGGRPIDTRLADVSATVFNHLGVAADPAWKLDSKPVSVRATDAFDSLSGALSTRVDETGIPATVKGWTHTAPTGWSVDRSRMPSGGVTEWRGWSFTTDEFWTRAQASQERENALRTRGVFAVADSDEFDDKSGGSSFDSTLVSPAYRVTAGSTVRLDYVTHYLQEGSQTGDVSVSFNGGADQLVKRYSADARAKVESLPVTVPAGATSMVVKFRYHNAGNNWYWAIDDLRVG</sequence>
<dbReference type="RefSeq" id="WP_054291137.1">
    <property type="nucleotide sequence ID" value="NZ_CP012752.1"/>
</dbReference>
<keyword evidence="1" id="KW-0732">Signal</keyword>
<name>A0A0N9HVR3_9PSEU</name>
<dbReference type="PANTHER" id="PTHR10151">
    <property type="entry name" value="ECTONUCLEOTIDE PYROPHOSPHATASE/PHOSPHODIESTERASE"/>
    <property type="match status" value="1"/>
</dbReference>
<dbReference type="Proteomes" id="UP000063699">
    <property type="component" value="Chromosome"/>
</dbReference>
<dbReference type="Gene3D" id="2.60.120.200">
    <property type="match status" value="1"/>
</dbReference>
<dbReference type="SUPFAM" id="SSF53649">
    <property type="entry name" value="Alkaline phosphatase-like"/>
    <property type="match status" value="1"/>
</dbReference>
<dbReference type="AlphaFoldDB" id="A0A0N9HVR3"/>
<feature type="chain" id="PRO_5039075826" evidence="1">
    <location>
        <begin position="30"/>
        <end position="506"/>
    </location>
</feature>
<evidence type="ECO:0000313" key="3">
    <source>
        <dbReference type="Proteomes" id="UP000063699"/>
    </source>
</evidence>